<reference evidence="5" key="2">
    <citation type="submission" date="2014-06" db="EMBL/GenBank/DDBJ databases">
        <title>The complete genome of Blastobotrys (Arxula) adeninivorans LS3 - a yeast of biotechnological interest.</title>
        <authorList>
            <person name="Kunze G."/>
            <person name="Gaillardin C."/>
            <person name="Czernicka M."/>
            <person name="Durrens P."/>
            <person name="Martin T."/>
            <person name="Boer E."/>
            <person name="Gabaldon T."/>
            <person name="Cruz J."/>
            <person name="Talla E."/>
            <person name="Marck C."/>
            <person name="Goffeau A."/>
            <person name="Barbe V."/>
            <person name="Baret P."/>
            <person name="Baronian K."/>
            <person name="Beier S."/>
            <person name="Bleykasten C."/>
            <person name="Bode R."/>
            <person name="Casaregola S."/>
            <person name="Despons L."/>
            <person name="Fairhead C."/>
            <person name="Giersberg M."/>
            <person name="Gierski P."/>
            <person name="Hahnel U."/>
            <person name="Hartmann A."/>
            <person name="Jankowska D."/>
            <person name="Jubin C."/>
            <person name="Jung P."/>
            <person name="Lafontaine I."/>
            <person name="Leh-Louis V."/>
            <person name="Lemaire M."/>
            <person name="Marcet-Houben M."/>
            <person name="Mascher M."/>
            <person name="Morel G."/>
            <person name="Richard G.-F."/>
            <person name="Riechen J."/>
            <person name="Sacerdot C."/>
            <person name="Sarkar A."/>
            <person name="Savel G."/>
            <person name="Schacherer J."/>
            <person name="Sherman D."/>
            <person name="Straub M.-L."/>
            <person name="Stein N."/>
            <person name="Thierry A."/>
            <person name="Trautwein-Schult A."/>
            <person name="Westhof E."/>
            <person name="Worch S."/>
            <person name="Dujon B."/>
            <person name="Souciet J.-L."/>
            <person name="Wincker P."/>
            <person name="Scholz U."/>
            <person name="Neuveglise N."/>
        </authorList>
    </citation>
    <scope>NUCLEOTIDE SEQUENCE</scope>
    <source>
        <strain evidence="5">LS3</strain>
    </source>
</reference>
<feature type="domain" description="Glutamine amidotransferase type-2" evidence="4">
    <location>
        <begin position="2"/>
        <end position="160"/>
    </location>
</feature>
<proteinExistence type="predicted"/>
<dbReference type="Pfam" id="PF00733">
    <property type="entry name" value="Asn_synthase"/>
    <property type="match status" value="2"/>
</dbReference>
<keyword evidence="1" id="KW-0028">Amino-acid biosynthesis</keyword>
<gene>
    <name evidence="5" type="ORF">GNLVRS02_ARAD1C07524g</name>
</gene>
<dbReference type="Pfam" id="PF13537">
    <property type="entry name" value="GATase_7"/>
    <property type="match status" value="1"/>
</dbReference>
<reference evidence="5" key="1">
    <citation type="submission" date="2014-02" db="EMBL/GenBank/DDBJ databases">
        <authorList>
            <person name="Genoscope - CEA"/>
        </authorList>
    </citation>
    <scope>NUCLEOTIDE SEQUENCE</scope>
    <source>
        <strain evidence="5">LS3</strain>
    </source>
</reference>
<dbReference type="CDD" id="cd01991">
    <property type="entry name" value="Asn_synthase_B_C"/>
    <property type="match status" value="1"/>
</dbReference>
<keyword evidence="2" id="KW-0061">Asparagine biosynthesis</keyword>
<dbReference type="SUPFAM" id="SSF52402">
    <property type="entry name" value="Adenine nucleotide alpha hydrolases-like"/>
    <property type="match status" value="1"/>
</dbReference>
<protein>
    <submittedName>
        <fullName evidence="5">ARAD1C07524p</fullName>
    </submittedName>
</protein>
<dbReference type="InterPro" id="IPR017932">
    <property type="entry name" value="GATase_2_dom"/>
</dbReference>
<dbReference type="SUPFAM" id="SSF56235">
    <property type="entry name" value="N-terminal nucleophile aminohydrolases (Ntn hydrolases)"/>
    <property type="match status" value="1"/>
</dbReference>
<evidence type="ECO:0000256" key="3">
    <source>
        <dbReference type="ARBA" id="ARBA00022962"/>
    </source>
</evidence>
<dbReference type="Gene3D" id="3.60.20.10">
    <property type="entry name" value="Glutamine Phosphoribosylpyrophosphate, subunit 1, domain 1"/>
    <property type="match status" value="1"/>
</dbReference>
<name>A0A060SZG3_BLAAD</name>
<dbReference type="InterPro" id="IPR029055">
    <property type="entry name" value="Ntn_hydrolases_N"/>
</dbReference>
<dbReference type="GO" id="GO:0004066">
    <property type="term" value="F:asparagine synthase (glutamine-hydrolyzing) activity"/>
    <property type="evidence" value="ECO:0007669"/>
    <property type="project" value="InterPro"/>
</dbReference>
<dbReference type="PROSITE" id="PS51278">
    <property type="entry name" value="GATASE_TYPE_2"/>
    <property type="match status" value="1"/>
</dbReference>
<accession>A0A060SZG3</accession>
<dbReference type="InterPro" id="IPR014729">
    <property type="entry name" value="Rossmann-like_a/b/a_fold"/>
</dbReference>
<organism evidence="5">
    <name type="scientific">Blastobotrys adeninivorans</name>
    <name type="common">Yeast</name>
    <name type="synonym">Arxula adeninivorans</name>
    <dbReference type="NCBI Taxonomy" id="409370"/>
    <lineage>
        <taxon>Eukaryota</taxon>
        <taxon>Fungi</taxon>
        <taxon>Dikarya</taxon>
        <taxon>Ascomycota</taxon>
        <taxon>Saccharomycotina</taxon>
        <taxon>Dipodascomycetes</taxon>
        <taxon>Dipodascales</taxon>
        <taxon>Trichomonascaceae</taxon>
        <taxon>Blastobotrys</taxon>
    </lineage>
</organism>
<dbReference type="AlphaFoldDB" id="A0A060SZG3"/>
<evidence type="ECO:0000256" key="2">
    <source>
        <dbReference type="ARBA" id="ARBA00022888"/>
    </source>
</evidence>
<dbReference type="InterPro" id="IPR051857">
    <property type="entry name" value="Asn_synthetase_domain"/>
</dbReference>
<dbReference type="EMBL" id="HG937693">
    <property type="protein sequence ID" value="CDP34225.1"/>
    <property type="molecule type" value="Genomic_DNA"/>
</dbReference>
<dbReference type="Gene3D" id="3.40.50.620">
    <property type="entry name" value="HUPs"/>
    <property type="match status" value="1"/>
</dbReference>
<dbReference type="PhylomeDB" id="A0A060SZG3"/>
<evidence type="ECO:0000313" key="5">
    <source>
        <dbReference type="EMBL" id="CDP34225.1"/>
    </source>
</evidence>
<dbReference type="PANTHER" id="PTHR45937:SF1">
    <property type="entry name" value="ASPARAGINE SYNTHETASE DOMAIN-CONTAINING PROTEIN 1"/>
    <property type="match status" value="1"/>
</dbReference>
<dbReference type="PANTHER" id="PTHR45937">
    <property type="entry name" value="ASPARAGINE SYNTHETASE DOMAIN-CONTAINING PROTEIN 1"/>
    <property type="match status" value="1"/>
</dbReference>
<dbReference type="InterPro" id="IPR001962">
    <property type="entry name" value="Asn_synthase"/>
</dbReference>
<dbReference type="GO" id="GO:0006529">
    <property type="term" value="P:asparagine biosynthetic process"/>
    <property type="evidence" value="ECO:0007669"/>
    <property type="project" value="UniProtKB-KW"/>
</dbReference>
<evidence type="ECO:0000259" key="4">
    <source>
        <dbReference type="PROSITE" id="PS51278"/>
    </source>
</evidence>
<sequence>MCGIVCFVGEVELDHVIDEVRNRGPSYQGQYSTDGITFYSSVLSLRPPFTRQPVVQDGRVLAFNGELYNGGIDNDTDYFMHTVREKGVLAALQEVRGEYAFVYYDQESIWFARDFIGRRSLLYREPNDDQQLVISSVVPSAELDEYKEVPGGVVMRYNVQNKRLVQMNWTYQGSEYGLKLPYSPISRVTESLSGIEDKTAELEALFRQAVDRRVNNIYFNPGPQGNAGLADNSNCTESDIAIMFSGGLDCTLLAAMVDKVLDKSRTVDLFNVAFENKRTGGGYSTPDRQLGWQSFKELNSRSGTGRFRFVEINVPFEETMAHRPRVEALMFPKDSVMDLSIALAFYFVSRGQGKLYDSPDNCINHDYSTKAHVLLSGLGADELFGGYTRHSTKLTQVGYPGLAEELDLDFGRLHERNLGRDDRVSACWGREVRYPFLDEQFVAWALQCPLNYKVLDDQGKLGTKYILRQLARKQGLELVSKELKRAIQFGARSAKMEIGQGKIKGHEKLGTSS</sequence>
<evidence type="ECO:0000256" key="1">
    <source>
        <dbReference type="ARBA" id="ARBA00022605"/>
    </source>
</evidence>
<keyword evidence="3" id="KW-0315">Glutamine amidotransferase</keyword>